<dbReference type="VEuPathDB" id="TrichDB:TVAGG3_0485310"/>
<proteinExistence type="predicted"/>
<dbReference type="RefSeq" id="XP_001311091.1">
    <property type="nucleotide sequence ID" value="XM_001311090.1"/>
</dbReference>
<dbReference type="Proteomes" id="UP000001542">
    <property type="component" value="Unassembled WGS sequence"/>
</dbReference>
<accession>A2FA87</accession>
<dbReference type="InParanoid" id="A2FA87"/>
<evidence type="ECO:0000313" key="1">
    <source>
        <dbReference type="EMBL" id="EAX98161.1"/>
    </source>
</evidence>
<reference evidence="1" key="2">
    <citation type="journal article" date="2007" name="Science">
        <title>Draft genome sequence of the sexually transmitted pathogen Trichomonas vaginalis.</title>
        <authorList>
            <person name="Carlton J.M."/>
            <person name="Hirt R.P."/>
            <person name="Silva J.C."/>
            <person name="Delcher A.L."/>
            <person name="Schatz M."/>
            <person name="Zhao Q."/>
            <person name="Wortman J.R."/>
            <person name="Bidwell S.L."/>
            <person name="Alsmark U.C.M."/>
            <person name="Besteiro S."/>
            <person name="Sicheritz-Ponten T."/>
            <person name="Noel C.J."/>
            <person name="Dacks J.B."/>
            <person name="Foster P.G."/>
            <person name="Simillion C."/>
            <person name="Van de Peer Y."/>
            <person name="Miranda-Saavedra D."/>
            <person name="Barton G.J."/>
            <person name="Westrop G.D."/>
            <person name="Mueller S."/>
            <person name="Dessi D."/>
            <person name="Fiori P.L."/>
            <person name="Ren Q."/>
            <person name="Paulsen I."/>
            <person name="Zhang H."/>
            <person name="Bastida-Corcuera F.D."/>
            <person name="Simoes-Barbosa A."/>
            <person name="Brown M.T."/>
            <person name="Hayes R.D."/>
            <person name="Mukherjee M."/>
            <person name="Okumura C.Y."/>
            <person name="Schneider R."/>
            <person name="Smith A.J."/>
            <person name="Vanacova S."/>
            <person name="Villalvazo M."/>
            <person name="Haas B.J."/>
            <person name="Pertea M."/>
            <person name="Feldblyum T.V."/>
            <person name="Utterback T.R."/>
            <person name="Shu C.L."/>
            <person name="Osoegawa K."/>
            <person name="de Jong P.J."/>
            <person name="Hrdy I."/>
            <person name="Horvathova L."/>
            <person name="Zubacova Z."/>
            <person name="Dolezal P."/>
            <person name="Malik S.B."/>
            <person name="Logsdon J.M. Jr."/>
            <person name="Henze K."/>
            <person name="Gupta A."/>
            <person name="Wang C.C."/>
            <person name="Dunne R.L."/>
            <person name="Upcroft J.A."/>
            <person name="Upcroft P."/>
            <person name="White O."/>
            <person name="Salzberg S.L."/>
            <person name="Tang P."/>
            <person name="Chiu C.-H."/>
            <person name="Lee Y.-S."/>
            <person name="Embley T.M."/>
            <person name="Coombs G.H."/>
            <person name="Mottram J.C."/>
            <person name="Tachezy J."/>
            <person name="Fraser-Liggett C.M."/>
            <person name="Johnson P.J."/>
        </authorList>
    </citation>
    <scope>NUCLEOTIDE SEQUENCE [LARGE SCALE GENOMIC DNA]</scope>
    <source>
        <strain evidence="1">G3</strain>
    </source>
</reference>
<keyword evidence="2" id="KW-1185">Reference proteome</keyword>
<reference evidence="1" key="1">
    <citation type="submission" date="2006-10" db="EMBL/GenBank/DDBJ databases">
        <authorList>
            <person name="Amadeo P."/>
            <person name="Zhao Q."/>
            <person name="Wortman J."/>
            <person name="Fraser-Liggett C."/>
            <person name="Carlton J."/>
        </authorList>
    </citation>
    <scope>NUCLEOTIDE SEQUENCE</scope>
    <source>
        <strain evidence="1">G3</strain>
    </source>
</reference>
<dbReference type="VEuPathDB" id="TrichDB:TVAG_047620"/>
<evidence type="ECO:0000313" key="2">
    <source>
        <dbReference type="Proteomes" id="UP000001542"/>
    </source>
</evidence>
<dbReference type="EMBL" id="DS113685">
    <property type="protein sequence ID" value="EAX98161.1"/>
    <property type="molecule type" value="Genomic_DNA"/>
</dbReference>
<evidence type="ECO:0008006" key="3">
    <source>
        <dbReference type="Google" id="ProtNLM"/>
    </source>
</evidence>
<organism evidence="1 2">
    <name type="scientific">Trichomonas vaginalis (strain ATCC PRA-98 / G3)</name>
    <dbReference type="NCBI Taxonomy" id="412133"/>
    <lineage>
        <taxon>Eukaryota</taxon>
        <taxon>Metamonada</taxon>
        <taxon>Parabasalia</taxon>
        <taxon>Trichomonadida</taxon>
        <taxon>Trichomonadidae</taxon>
        <taxon>Trichomonas</taxon>
    </lineage>
</organism>
<dbReference type="AlphaFoldDB" id="A2FA87"/>
<gene>
    <name evidence="1" type="ORF">TVAG_047620</name>
</gene>
<sequence length="529" mass="60186">MLLYIIYIRRSLEAKPEVTIKVEGEAIFSNVESILAEITINDVGSGTITYSVDGKTINVDDQYLKYTIPNGQSSIKFNANVPLKDLGLVYSTNKYLLRVEVNNPSTGTHFTEYNFHIVNPPRLIKAEPSNSRFSSQETYYTIEYEIEDDDIQYGKKLSLVVNETNPKSYPINAASNGNKISSTSLQMQIEARSGRNIPIMVWIEDDADLTSNKKNGMSNIITVYVNFSNPPIINRYNSKCPEIPSIFRPTDKIPITATVKDDQGSSGLIKYYLDDTPIHQRGYQLPSDDTEKSYEDFVPIQDIEPGEHNIKVLAHDDTDLRTPNNRRYFLECKITVKNYPTLSNLELSNNKITKDEKITISGNVKDNDQNDKLYVFQVINEETPLLLKAVPLEQRKGEFNGIELRISNDIGNHTAKIYVSTLENLDLSKSYTYSDPQQLEFVITKLPVLTPVWPKEKIQQFEDKFTVSVNISDDTKGKIYFKIDGSKQLLATIDYESYENPINITREFTFDSSNLTKGEHRISVYASDE</sequence>
<name>A2FA87_TRIV3</name>
<protein>
    <recommendedName>
        <fullName evidence="3">Bap-like</fullName>
    </recommendedName>
</protein>
<dbReference type="KEGG" id="tva:4755955"/>